<dbReference type="SUPFAM" id="SSF53062">
    <property type="entry name" value="PTS system fructose IIA component-like"/>
    <property type="match status" value="1"/>
</dbReference>
<dbReference type="InterPro" id="IPR036662">
    <property type="entry name" value="PTS_EIIA_man-typ_sf"/>
</dbReference>
<dbReference type="CDD" id="cd00133">
    <property type="entry name" value="PTS_IIB"/>
    <property type="match status" value="1"/>
</dbReference>
<dbReference type="GO" id="GO:0016740">
    <property type="term" value="F:transferase activity"/>
    <property type="evidence" value="ECO:0007669"/>
    <property type="project" value="UniProtKB-KW"/>
</dbReference>
<dbReference type="Gene3D" id="1.10.1790.10">
    <property type="entry name" value="PRD domain"/>
    <property type="match status" value="1"/>
</dbReference>
<dbReference type="AlphaFoldDB" id="A0A0R2LB48"/>
<dbReference type="SUPFAM" id="SSF52540">
    <property type="entry name" value="P-loop containing nucleoside triphosphate hydrolases"/>
    <property type="match status" value="1"/>
</dbReference>
<feature type="domain" description="PTS EIIA type-4" evidence="7">
    <location>
        <begin position="505"/>
        <end position="636"/>
    </location>
</feature>
<name>A0A0R2LB48_9LACO</name>
<keyword evidence="10" id="KW-1185">Reference proteome</keyword>
<organism evidence="9 10">
    <name type="scientific">Ligilactobacillus pobuzihii</name>
    <dbReference type="NCBI Taxonomy" id="449659"/>
    <lineage>
        <taxon>Bacteria</taxon>
        <taxon>Bacillati</taxon>
        <taxon>Bacillota</taxon>
        <taxon>Bacilli</taxon>
        <taxon>Lactobacillales</taxon>
        <taxon>Lactobacillaceae</taxon>
        <taxon>Ligilactobacillus</taxon>
    </lineage>
</organism>
<dbReference type="Gene3D" id="3.40.50.300">
    <property type="entry name" value="P-loop containing nucleotide triphosphate hydrolases"/>
    <property type="match status" value="1"/>
</dbReference>
<gene>
    <name evidence="9" type="ORF">IV66_GL000925</name>
</gene>
<sequence>MPKAKYRVLDQLKELLQNSKKVTTQQVAKKAGLSRGVTSSYLSKLYHEGLIIKSGTKPVYWQIAIQGDAFSAMIGADGSLKKIVDECKSAVDYPPHGFPLIITGPSGVGKSYLASLVFKYAQEKGVIAKDANFAVLNCADYANNPELLSSVLFGYKKGAFTGANTDMPGLVDQADGGYLFLDEVHRLPRESQEKLFVLLDSGDFYPLGENQKKKHVDVRFIFATTENLDNTLLQTFQRRVPLQVQLSSIADRPLLEQCQLIEHFFKKEAVDMQRDIKVPYETIKQLINTRQIGNVGSLANQIKLLCAEAFRKGQDASILRISLGKKDGKYEDDASWLIRGTEHHQPIESQITDYAPSLGTLLSTLEKQEQRPGKINEQSLTITRFLRDTRKTAANLVLDKYFTNYIRQELIQAVQQISARYGVVKEVSQNKLNRAAQMISLLQKTLDLPTASAVLDLAKKHYPRTAYLCRKTMELVDIRVDSDWFELLLLYTIFDHEASQIENQDLLAILVCHGGGMASSICSVVNDLCGNYIFEAFDMPIDVSNQEISHQINNYIKQQGRKYDGTVLLFDMGSLSNMYREVKSLLDTDLLVINNLTTAVALDIGLQIQQKQEFKKIAEKAEKYPNSMNIQYYEGISQKQNIIVSCMSGVGLSREVKQILTSVLQSDVEIITMDYRDLKTTLQNHDHLYFKNTCFVLTTADVPEQNVAEVINIYDIMDKNGDSQLRVLLEQMGENKRTINQLMDELLRFFTIGGIKGRLRFMNPEVVIPEVQDITAKFEEYYHLNLSGKIKLNLYMHIALMFERMMLNNDRPVQELDVKDMPEVEEEFYSVARNIFHDAETKYNIQVDDYELSLMYELFKPMLIKE</sequence>
<dbReference type="PROSITE" id="PS51096">
    <property type="entry name" value="PTS_EIIA_TYPE_4"/>
    <property type="match status" value="1"/>
</dbReference>
<dbReference type="PROSITE" id="PS51372">
    <property type="entry name" value="PRD_2"/>
    <property type="match status" value="1"/>
</dbReference>
<dbReference type="Pfam" id="PF00158">
    <property type="entry name" value="Sigma54_activat"/>
    <property type="match status" value="1"/>
</dbReference>
<evidence type="ECO:0000259" key="8">
    <source>
        <dbReference type="PROSITE" id="PS51372"/>
    </source>
</evidence>
<feature type="domain" description="PRD" evidence="8">
    <location>
        <begin position="762"/>
        <end position="866"/>
    </location>
</feature>
<keyword evidence="4" id="KW-0067">ATP-binding</keyword>
<dbReference type="InterPro" id="IPR004701">
    <property type="entry name" value="PTS_EIIA_man-typ"/>
</dbReference>
<dbReference type="GO" id="GO:0009401">
    <property type="term" value="P:phosphoenolpyruvate-dependent sugar phosphotransferase system"/>
    <property type="evidence" value="ECO:0007669"/>
    <property type="project" value="InterPro"/>
</dbReference>
<dbReference type="Pfam" id="PF00874">
    <property type="entry name" value="PRD"/>
    <property type="match status" value="1"/>
</dbReference>
<dbReference type="SMART" id="SM00382">
    <property type="entry name" value="AAA"/>
    <property type="match status" value="1"/>
</dbReference>
<dbReference type="RefSeq" id="WP_017867831.1">
    <property type="nucleotide sequence ID" value="NZ_BJYB01000005.1"/>
</dbReference>
<dbReference type="SUPFAM" id="SSF63520">
    <property type="entry name" value="PTS-regulatory domain, PRD"/>
    <property type="match status" value="1"/>
</dbReference>
<keyword evidence="2" id="KW-0808">Transferase</keyword>
<dbReference type="GO" id="GO:0016020">
    <property type="term" value="C:membrane"/>
    <property type="evidence" value="ECO:0007669"/>
    <property type="project" value="InterPro"/>
</dbReference>
<dbReference type="Proteomes" id="UP000051886">
    <property type="component" value="Unassembled WGS sequence"/>
</dbReference>
<dbReference type="GO" id="GO:0006355">
    <property type="term" value="P:regulation of DNA-templated transcription"/>
    <property type="evidence" value="ECO:0007669"/>
    <property type="project" value="InterPro"/>
</dbReference>
<dbReference type="PANTHER" id="PTHR32071">
    <property type="entry name" value="TRANSCRIPTIONAL REGULATORY PROTEIN"/>
    <property type="match status" value="1"/>
</dbReference>
<evidence type="ECO:0000256" key="1">
    <source>
        <dbReference type="ARBA" id="ARBA00020887"/>
    </source>
</evidence>
<dbReference type="Gene3D" id="1.10.10.10">
    <property type="entry name" value="Winged helix-like DNA-binding domain superfamily/Winged helix DNA-binding domain"/>
    <property type="match status" value="1"/>
</dbReference>
<evidence type="ECO:0000259" key="6">
    <source>
        <dbReference type="PROSITE" id="PS50045"/>
    </source>
</evidence>
<keyword evidence="3" id="KW-0547">Nucleotide-binding</keyword>
<dbReference type="SUPFAM" id="SSF46785">
    <property type="entry name" value="Winged helix' DNA-binding domain"/>
    <property type="match status" value="1"/>
</dbReference>
<evidence type="ECO:0000259" key="7">
    <source>
        <dbReference type="PROSITE" id="PS51096"/>
    </source>
</evidence>
<evidence type="ECO:0000313" key="10">
    <source>
        <dbReference type="Proteomes" id="UP000051886"/>
    </source>
</evidence>
<dbReference type="STRING" id="449659.IV66_GL000925"/>
<evidence type="ECO:0000256" key="2">
    <source>
        <dbReference type="ARBA" id="ARBA00022679"/>
    </source>
</evidence>
<comment type="caution">
    <text evidence="9">The sequence shown here is derived from an EMBL/GenBank/DDBJ whole genome shotgun (WGS) entry which is preliminary data.</text>
</comment>
<proteinExistence type="predicted"/>
<dbReference type="OrthoDB" id="9771372at2"/>
<dbReference type="InterPro" id="IPR036388">
    <property type="entry name" value="WH-like_DNA-bd_sf"/>
</dbReference>
<dbReference type="PATRIC" id="fig|449659.4.peg.931"/>
<feature type="domain" description="Sigma-54 factor interaction" evidence="6">
    <location>
        <begin position="73"/>
        <end position="307"/>
    </location>
</feature>
<dbReference type="InterPro" id="IPR036634">
    <property type="entry name" value="PRD_sf"/>
</dbReference>
<dbReference type="PANTHER" id="PTHR32071:SF38">
    <property type="entry name" value="PSP OPERON TRANSCRIPTIONAL ACTIVATOR"/>
    <property type="match status" value="1"/>
</dbReference>
<dbReference type="InterPro" id="IPR003593">
    <property type="entry name" value="AAA+_ATPase"/>
</dbReference>
<keyword evidence="5" id="KW-0238">DNA-binding</keyword>
<evidence type="ECO:0000256" key="5">
    <source>
        <dbReference type="ARBA" id="ARBA00023125"/>
    </source>
</evidence>
<evidence type="ECO:0000256" key="3">
    <source>
        <dbReference type="ARBA" id="ARBA00022741"/>
    </source>
</evidence>
<evidence type="ECO:0000256" key="4">
    <source>
        <dbReference type="ARBA" id="ARBA00022840"/>
    </source>
</evidence>
<dbReference type="InterPro" id="IPR011608">
    <property type="entry name" value="PRD"/>
</dbReference>
<dbReference type="GO" id="GO:0003677">
    <property type="term" value="F:DNA binding"/>
    <property type="evidence" value="ECO:0007669"/>
    <property type="project" value="UniProtKB-KW"/>
</dbReference>
<dbReference type="PROSITE" id="PS50045">
    <property type="entry name" value="SIGMA54_INTERACT_4"/>
    <property type="match status" value="1"/>
</dbReference>
<dbReference type="GO" id="GO:0005524">
    <property type="term" value="F:ATP binding"/>
    <property type="evidence" value="ECO:0007669"/>
    <property type="project" value="UniProtKB-KW"/>
</dbReference>
<dbReference type="InterPro" id="IPR036390">
    <property type="entry name" value="WH_DNA-bd_sf"/>
</dbReference>
<dbReference type="CDD" id="cd00009">
    <property type="entry name" value="AAA"/>
    <property type="match status" value="1"/>
</dbReference>
<dbReference type="EMBL" id="JQCN01000069">
    <property type="protein sequence ID" value="KRN95901.1"/>
    <property type="molecule type" value="Genomic_DNA"/>
</dbReference>
<accession>A0A0R2LB48</accession>
<dbReference type="InterPro" id="IPR002078">
    <property type="entry name" value="Sigma_54_int"/>
</dbReference>
<evidence type="ECO:0000313" key="9">
    <source>
        <dbReference type="EMBL" id="KRN95901.1"/>
    </source>
</evidence>
<reference evidence="9 10" key="1">
    <citation type="journal article" date="2015" name="Genome Announc.">
        <title>Expanding the biotechnology potential of lactobacilli through comparative genomics of 213 strains and associated genera.</title>
        <authorList>
            <person name="Sun Z."/>
            <person name="Harris H.M."/>
            <person name="McCann A."/>
            <person name="Guo C."/>
            <person name="Argimon S."/>
            <person name="Zhang W."/>
            <person name="Yang X."/>
            <person name="Jeffery I.B."/>
            <person name="Cooney J.C."/>
            <person name="Kagawa T.F."/>
            <person name="Liu W."/>
            <person name="Song Y."/>
            <person name="Salvetti E."/>
            <person name="Wrobel A."/>
            <person name="Rasinkangas P."/>
            <person name="Parkhill J."/>
            <person name="Rea M.C."/>
            <person name="O'Sullivan O."/>
            <person name="Ritari J."/>
            <person name="Douillard F.P."/>
            <person name="Paul Ross R."/>
            <person name="Yang R."/>
            <person name="Briner A.E."/>
            <person name="Felis G.E."/>
            <person name="de Vos W.M."/>
            <person name="Barrangou R."/>
            <person name="Klaenhammer T.R."/>
            <person name="Caufield P.W."/>
            <person name="Cui Y."/>
            <person name="Zhang H."/>
            <person name="O'Toole P.W."/>
        </authorList>
    </citation>
    <scope>NUCLEOTIDE SEQUENCE [LARGE SCALE GENOMIC DNA]</scope>
    <source>
        <strain evidence="9 10">NBRC 103219</strain>
    </source>
</reference>
<dbReference type="InterPro" id="IPR027417">
    <property type="entry name" value="P-loop_NTPase"/>
</dbReference>
<protein>
    <recommendedName>
        <fullName evidence="1">DNA translocase FtsK</fullName>
    </recommendedName>
</protein>
<dbReference type="Gene3D" id="3.40.50.510">
    <property type="entry name" value="Phosphotransferase system, mannose-type IIA component"/>
    <property type="match status" value="1"/>
</dbReference>